<feature type="transmembrane region" description="Helical" evidence="1">
    <location>
        <begin position="306"/>
        <end position="322"/>
    </location>
</feature>
<protein>
    <recommendedName>
        <fullName evidence="6">Dolichyl-phosphate-mannose-protein mannosyltransferase</fullName>
    </recommendedName>
</protein>
<proteinExistence type="predicted"/>
<dbReference type="RefSeq" id="WP_086503331.1">
    <property type="nucleotide sequence ID" value="NZ_MSSV01000036.1"/>
</dbReference>
<feature type="transmembrane region" description="Helical" evidence="1">
    <location>
        <begin position="156"/>
        <end position="181"/>
    </location>
</feature>
<dbReference type="Proteomes" id="UP000321927">
    <property type="component" value="Unassembled WGS sequence"/>
</dbReference>
<dbReference type="EMBL" id="VORV01000025">
    <property type="protein sequence ID" value="TXD75498.1"/>
    <property type="molecule type" value="Genomic_DNA"/>
</dbReference>
<feature type="transmembrane region" description="Helical" evidence="1">
    <location>
        <begin position="377"/>
        <end position="396"/>
    </location>
</feature>
<feature type="transmembrane region" description="Helical" evidence="1">
    <location>
        <begin position="41"/>
        <end position="66"/>
    </location>
</feature>
<feature type="transmembrane region" description="Helical" evidence="1">
    <location>
        <begin position="350"/>
        <end position="365"/>
    </location>
</feature>
<dbReference type="EMBL" id="QKZU01000027">
    <property type="protein sequence ID" value="PZX49782.1"/>
    <property type="molecule type" value="Genomic_DNA"/>
</dbReference>
<keyword evidence="1" id="KW-0812">Transmembrane</keyword>
<evidence type="ECO:0000256" key="1">
    <source>
        <dbReference type="SAM" id="Phobius"/>
    </source>
</evidence>
<gene>
    <name evidence="3" type="ORF">ESW18_20435</name>
    <name evidence="2" type="ORF">LV84_04174</name>
</gene>
<dbReference type="OrthoDB" id="817762at2"/>
<feature type="transmembrane region" description="Helical" evidence="1">
    <location>
        <begin position="111"/>
        <end position="136"/>
    </location>
</feature>
<reference evidence="3 5" key="2">
    <citation type="submission" date="2019-08" db="EMBL/GenBank/DDBJ databases">
        <title>Genome of Algoriphagus ratkowskyi IC026.</title>
        <authorList>
            <person name="Bowman J.P."/>
        </authorList>
    </citation>
    <scope>NUCLEOTIDE SEQUENCE [LARGE SCALE GENOMIC DNA]</scope>
    <source>
        <strain evidence="3 5">IC026</strain>
    </source>
</reference>
<evidence type="ECO:0008006" key="6">
    <source>
        <dbReference type="Google" id="ProtNLM"/>
    </source>
</evidence>
<reference evidence="2 4" key="1">
    <citation type="submission" date="2018-06" db="EMBL/GenBank/DDBJ databases">
        <title>Genomic Encyclopedia of Archaeal and Bacterial Type Strains, Phase II (KMG-II): from individual species to whole genera.</title>
        <authorList>
            <person name="Goeker M."/>
        </authorList>
    </citation>
    <scope>NUCLEOTIDE SEQUENCE [LARGE SCALE GENOMIC DNA]</scope>
    <source>
        <strain evidence="2 4">DSM 22686</strain>
    </source>
</reference>
<feature type="transmembrane region" description="Helical" evidence="1">
    <location>
        <begin position="193"/>
        <end position="215"/>
    </location>
</feature>
<organism evidence="2 4">
    <name type="scientific">Algoriphagus ratkowskyi</name>
    <dbReference type="NCBI Taxonomy" id="57028"/>
    <lineage>
        <taxon>Bacteria</taxon>
        <taxon>Pseudomonadati</taxon>
        <taxon>Bacteroidota</taxon>
        <taxon>Cytophagia</taxon>
        <taxon>Cytophagales</taxon>
        <taxon>Cyclobacteriaceae</taxon>
        <taxon>Algoriphagus</taxon>
    </lineage>
</organism>
<evidence type="ECO:0000313" key="5">
    <source>
        <dbReference type="Proteomes" id="UP000321927"/>
    </source>
</evidence>
<keyword evidence="1" id="KW-0472">Membrane</keyword>
<name>A0A2W7SGC9_9BACT</name>
<sequence length="498" mass="58412">MEKVSATQFVRIWATLGLLALILIWFLPWRFQTNDDEIMMWLVSGAYTGTPESFAVFIHPILSWVFAKLYTLFPEIPWYPLTWFGAMYMSYIISLELIWKRKSDQIQRHCWSLFLFAFLIHFTFFLQFSIVAAFLASAGLLARILKTQGLKFQVKLYWTDLLIVLGFLIRYEVPFLILAGLLSLNFILRQKRVFTAALIPILFLCISVGFTQLWIHQQGLGEFQKLNTLRSQVFDHPVLQLMKDGFKNEDPNLYFFANGLIDFQRDELSVEKMETWKVSLDQARFPLYQPTWIIQSFRTFLEHERFFIALISFFLIFGTFIFRTKVIYLALTLFFIALVLSPFYLLKVQIYAILFLTLISACFLLPEKSFLSNTKIIYPISIILILLLGVHFTSFFKSKANLVSSRSLDENLLNLRNDGYERIYLIGAGSILREYRFAKNIPFKLLGWPTFLEGSQFTDSNKTAYLIDNNTYSTFSAYFKKHEEQQILMDDYILLDLK</sequence>
<comment type="caution">
    <text evidence="2">The sequence shown here is derived from an EMBL/GenBank/DDBJ whole genome shotgun (WGS) entry which is preliminary data.</text>
</comment>
<feature type="transmembrane region" description="Helical" evidence="1">
    <location>
        <begin position="12"/>
        <end position="29"/>
    </location>
</feature>
<feature type="transmembrane region" description="Helical" evidence="1">
    <location>
        <begin position="327"/>
        <end position="344"/>
    </location>
</feature>
<accession>A0A2W7SGC9</accession>
<dbReference type="AlphaFoldDB" id="A0A2W7SGC9"/>
<evidence type="ECO:0000313" key="3">
    <source>
        <dbReference type="EMBL" id="TXD75498.1"/>
    </source>
</evidence>
<evidence type="ECO:0000313" key="2">
    <source>
        <dbReference type="EMBL" id="PZX49782.1"/>
    </source>
</evidence>
<feature type="transmembrane region" description="Helical" evidence="1">
    <location>
        <begin position="78"/>
        <end position="99"/>
    </location>
</feature>
<evidence type="ECO:0000313" key="4">
    <source>
        <dbReference type="Proteomes" id="UP000249115"/>
    </source>
</evidence>
<keyword evidence="1" id="KW-1133">Transmembrane helix</keyword>
<dbReference type="Proteomes" id="UP000249115">
    <property type="component" value="Unassembled WGS sequence"/>
</dbReference>
<keyword evidence="5" id="KW-1185">Reference proteome</keyword>